<reference evidence="1 2" key="1">
    <citation type="submission" date="2010-12" db="EMBL/GenBank/DDBJ databases">
        <authorList>
            <person name="Muzny D."/>
            <person name="Qin X."/>
            <person name="Deng J."/>
            <person name="Jiang H."/>
            <person name="Liu Y."/>
            <person name="Qu J."/>
            <person name="Song X.-Z."/>
            <person name="Zhang L."/>
            <person name="Thornton R."/>
            <person name="Coyle M."/>
            <person name="Francisco L."/>
            <person name="Jackson L."/>
            <person name="Javaid M."/>
            <person name="Korchina V."/>
            <person name="Kovar C."/>
            <person name="Mata R."/>
            <person name="Mathew T."/>
            <person name="Ngo R."/>
            <person name="Nguyen L."/>
            <person name="Nguyen N."/>
            <person name="Okwuonu G."/>
            <person name="Ongeri F."/>
            <person name="Pham C."/>
            <person name="Simmons D."/>
            <person name="Wilczek-Boney K."/>
            <person name="Hale W."/>
            <person name="Jakkamsetti A."/>
            <person name="Pham P."/>
            <person name="Ruth R."/>
            <person name="San Lucas F."/>
            <person name="Warren J."/>
            <person name="Zhang J."/>
            <person name="Zhao Z."/>
            <person name="Zhou C."/>
            <person name="Zhu D."/>
            <person name="Lee S."/>
            <person name="Bess C."/>
            <person name="Blankenburg K."/>
            <person name="Forbes L."/>
            <person name="Fu Q."/>
            <person name="Gubbala S."/>
            <person name="Hirani K."/>
            <person name="Jayaseelan J.C."/>
            <person name="Lara F."/>
            <person name="Munidasa M."/>
            <person name="Palculict T."/>
            <person name="Patil S."/>
            <person name="Pu L.-L."/>
            <person name="Saada N."/>
            <person name="Tang L."/>
            <person name="Weissenberger G."/>
            <person name="Zhu Y."/>
            <person name="Hemphill L."/>
            <person name="Shang Y."/>
            <person name="Youmans B."/>
            <person name="Ayvaz T."/>
            <person name="Ross M."/>
            <person name="Santibanez J."/>
            <person name="Aqrawi P."/>
            <person name="Gross S."/>
            <person name="Joshi V."/>
            <person name="Fowler G."/>
            <person name="Nazareth L."/>
            <person name="Reid J."/>
            <person name="Worley K."/>
            <person name="Petrosino J."/>
            <person name="Highlander S."/>
            <person name="Gibbs R."/>
        </authorList>
    </citation>
    <scope>NUCLEOTIDE SEQUENCE [LARGE SCALE GENOMIC DNA]</scope>
    <source>
        <strain evidence="1 2">DSM 3986</strain>
    </source>
</reference>
<comment type="caution">
    <text evidence="1">The sequence shown here is derived from an EMBL/GenBank/DDBJ whole genome shotgun (WGS) entry which is preliminary data.</text>
</comment>
<evidence type="ECO:0008006" key="3">
    <source>
        <dbReference type="Google" id="ProtNLM"/>
    </source>
</evidence>
<dbReference type="RefSeq" id="WP_008752559.1">
    <property type="nucleotide sequence ID" value="NZ_GL622296.1"/>
</dbReference>
<dbReference type="eggNOG" id="COG1523">
    <property type="taxonomic scope" value="Bacteria"/>
</dbReference>
<dbReference type="AlphaFoldDB" id="E6LS65"/>
<organism evidence="1 2">
    <name type="scientific">Lachnoanaerobaculum saburreum DSM 3986</name>
    <dbReference type="NCBI Taxonomy" id="887325"/>
    <lineage>
        <taxon>Bacteria</taxon>
        <taxon>Bacillati</taxon>
        <taxon>Bacillota</taxon>
        <taxon>Clostridia</taxon>
        <taxon>Lachnospirales</taxon>
        <taxon>Lachnospiraceae</taxon>
        <taxon>Lachnoanaerobaculum</taxon>
    </lineage>
</organism>
<accession>E6LS65</accession>
<evidence type="ECO:0000313" key="1">
    <source>
        <dbReference type="EMBL" id="EFU75442.1"/>
    </source>
</evidence>
<dbReference type="InterPro" id="IPR013780">
    <property type="entry name" value="Glyco_hydro_b"/>
</dbReference>
<protein>
    <recommendedName>
        <fullName evidence="3">Glycogen debranching enzyme GlgX</fullName>
    </recommendedName>
</protein>
<evidence type="ECO:0000313" key="2">
    <source>
        <dbReference type="Proteomes" id="UP000003434"/>
    </source>
</evidence>
<dbReference type="SUPFAM" id="SSF51445">
    <property type="entry name" value="(Trans)glycosidases"/>
    <property type="match status" value="1"/>
</dbReference>
<dbReference type="Gene3D" id="3.20.20.80">
    <property type="entry name" value="Glycosidases"/>
    <property type="match status" value="2"/>
</dbReference>
<dbReference type="Gene3D" id="2.60.40.1180">
    <property type="entry name" value="Golgi alpha-mannosidase II"/>
    <property type="match status" value="1"/>
</dbReference>
<dbReference type="PANTHER" id="PTHR43002">
    <property type="entry name" value="GLYCOGEN DEBRANCHING ENZYME"/>
    <property type="match status" value="1"/>
</dbReference>
<dbReference type="SUPFAM" id="SSF51011">
    <property type="entry name" value="Glycosyl hydrolase domain"/>
    <property type="match status" value="1"/>
</dbReference>
<dbReference type="Proteomes" id="UP000003434">
    <property type="component" value="Unassembled WGS sequence"/>
</dbReference>
<dbReference type="HOGENOM" id="CLU_011725_2_1_9"/>
<gene>
    <name evidence="1" type="ORF">HMPREF0381_2800</name>
</gene>
<name>E6LS65_9FIRM</name>
<dbReference type="InterPro" id="IPR017853">
    <property type="entry name" value="GH"/>
</dbReference>
<dbReference type="EMBL" id="AEPW01000106">
    <property type="protein sequence ID" value="EFU75442.1"/>
    <property type="molecule type" value="Genomic_DNA"/>
</dbReference>
<sequence length="590" mass="68881">MVVRVDRDKSFYYPAGITVTPSFFCIKVIRKCKKLYLNLYERNVEKEVEKIEFPPESRVGDVWFIKVDMRLKKTFEYAFEDENGHFADEYGKSFSGRDSFGKVSLIDNERRSPVYIADFDWGNDFDNVKAVEDKNLDTAFIYRLHVRGFTKSNSSKIVDKGTFKGISEKTDYLKKIGADFIDIMPATEFDEFIRVAGSFFSLFDKEKKEKIILNYWGYANSLNFAPKASYATKRYRNPVNEYKAMVKAMHEAGIGVIQEFFFDKKSIGYIIDVLRFWKLEYHIDGFHLAGVNYCEEIVRDPYLLNSKFIFSNKIYDIRSENIISMDYDYMNNMRKYLKGDEGMIPFVSNAVSDKNGYLNFIADINGFSLADIYKYDYKHNDANGEDNVDGSNMNFSWNCGFEGDTKKLQVLNLRKKMYLNAVLLLMISRGAVGVCSGDEVLQSKDGNNNTYCHDNDKSYFNWKLVNKNKDFLDFFMAMLEFRRKYILTGIDKHKISIHGMQVWKPDFEYYNRQMGMLIEGKTDIYIILNMHWDRHEFCLPTIKKGSFWHILVNTDDINTPFKGDGAVKVDNHRKIAVEGRSCVILFEKLI</sequence>
<proteinExistence type="predicted"/>